<protein>
    <recommendedName>
        <fullName evidence="2">GGDEF domain-containing protein</fullName>
    </recommendedName>
</protein>
<dbReference type="PROSITE" id="PS50887">
    <property type="entry name" value="GGDEF"/>
    <property type="match status" value="1"/>
</dbReference>
<dbReference type="SUPFAM" id="SSF103190">
    <property type="entry name" value="Sensory domain-like"/>
    <property type="match status" value="1"/>
</dbReference>
<evidence type="ECO:0000259" key="2">
    <source>
        <dbReference type="PROSITE" id="PS50887"/>
    </source>
</evidence>
<sequence>MKIMGKWNKRFEYTAVFLAVNLIAILLLGKKESFYIQNAMAAHGEENIRQIDGVMNNYIHSFQLFSHMMARETEDNRDPDDVLDYLKSIDSEMLDIEGDTFDGLYMYYQGRYLYSWDTPYSEYESTGYTATERPWYKDAAAGKGDIVFTPPYMSYANHYILSTISQLQPDQQTVFAYDIKMGNIQNLVSSLVSYDREQMMIFDDNGTVIGSTNSDYLGGNLWDSLEDIKASIEETRASIEETGASIAETGASPEETKAGPEQEHIPAAAGSLSDAQTEKLKEQIQSAEAFLSFRKGIDAGLSNLLDQTSTVLTVKSGNSTYFGYLQPGNGYHSLTLVPVASMLKSSVQIWLVPLLLMELLLFYILGRISKDRKSCELKAAYIELGQTQRRLELALSVAQKAAAIDDLTGMMNFKSFRKNVAEYLNSMEKDESGILIMLDGDRFKAINDNYGHSVGDEVIKLSAQMIVGRIRTIDLASRLHGDEFAIFVSKTEDYSVAKRIIDDINHTIAAEASRRNMPPITLSAGAVTARQGDSYSQLIKAADAALYRAKATHNGGFSYAPPA</sequence>
<dbReference type="RefSeq" id="WP_048930642.1">
    <property type="nucleotide sequence ID" value="NZ_KQ235881.1"/>
</dbReference>
<dbReference type="GO" id="GO:0052621">
    <property type="term" value="F:diguanylate cyclase activity"/>
    <property type="evidence" value="ECO:0007669"/>
    <property type="project" value="TreeGrafter"/>
</dbReference>
<dbReference type="InterPro" id="IPR043128">
    <property type="entry name" value="Rev_trsase/Diguanyl_cyclase"/>
</dbReference>
<dbReference type="EMBL" id="ADLK01000029">
    <property type="protein sequence ID" value="KMW16706.1"/>
    <property type="molecule type" value="Genomic_DNA"/>
</dbReference>
<dbReference type="InterPro" id="IPR029787">
    <property type="entry name" value="Nucleotide_cyclase"/>
</dbReference>
<dbReference type="Pfam" id="PF00990">
    <property type="entry name" value="GGDEF"/>
    <property type="match status" value="1"/>
</dbReference>
<keyword evidence="1" id="KW-1133">Transmembrane helix</keyword>
<dbReference type="Gene3D" id="3.30.70.270">
    <property type="match status" value="1"/>
</dbReference>
<evidence type="ECO:0000313" key="4">
    <source>
        <dbReference type="Proteomes" id="UP000037392"/>
    </source>
</evidence>
<dbReference type="NCBIfam" id="TIGR00254">
    <property type="entry name" value="GGDEF"/>
    <property type="match status" value="1"/>
</dbReference>
<dbReference type="Proteomes" id="UP000037392">
    <property type="component" value="Unassembled WGS sequence"/>
</dbReference>
<feature type="domain" description="GGDEF" evidence="2">
    <location>
        <begin position="431"/>
        <end position="563"/>
    </location>
</feature>
<dbReference type="GeneID" id="93161431"/>
<evidence type="ECO:0000313" key="3">
    <source>
        <dbReference type="EMBL" id="KMW16706.1"/>
    </source>
</evidence>
<dbReference type="InterPro" id="IPR000160">
    <property type="entry name" value="GGDEF_dom"/>
</dbReference>
<dbReference type="Gene3D" id="3.30.450.20">
    <property type="entry name" value="PAS domain"/>
    <property type="match status" value="2"/>
</dbReference>
<dbReference type="AlphaFoldDB" id="A0A0J9BX13"/>
<dbReference type="OrthoDB" id="9805474at2"/>
<dbReference type="PANTHER" id="PTHR45138">
    <property type="entry name" value="REGULATORY COMPONENTS OF SENSORY TRANSDUCTION SYSTEM"/>
    <property type="match status" value="1"/>
</dbReference>
<comment type="caution">
    <text evidence="3">The sequence shown here is derived from an EMBL/GenBank/DDBJ whole genome shotgun (WGS) entry which is preliminary data.</text>
</comment>
<dbReference type="SMART" id="SM00267">
    <property type="entry name" value="GGDEF"/>
    <property type="match status" value="1"/>
</dbReference>
<dbReference type="CDD" id="cd01949">
    <property type="entry name" value="GGDEF"/>
    <property type="match status" value="1"/>
</dbReference>
<evidence type="ECO:0000256" key="1">
    <source>
        <dbReference type="SAM" id="Phobius"/>
    </source>
</evidence>
<keyword evidence="1" id="KW-0472">Membrane</keyword>
<gene>
    <name evidence="3" type="ORF">HMPREF9470_04206</name>
</gene>
<dbReference type="InterPro" id="IPR050469">
    <property type="entry name" value="Diguanylate_Cyclase"/>
</dbReference>
<organism evidence="3 4">
    <name type="scientific">[Clostridium] citroniae WAL-19142</name>
    <dbReference type="NCBI Taxonomy" id="742734"/>
    <lineage>
        <taxon>Bacteria</taxon>
        <taxon>Bacillati</taxon>
        <taxon>Bacillota</taxon>
        <taxon>Clostridia</taxon>
        <taxon>Lachnospirales</taxon>
        <taxon>Lachnospiraceae</taxon>
        <taxon>Enterocloster</taxon>
    </lineage>
</organism>
<dbReference type="SUPFAM" id="SSF55073">
    <property type="entry name" value="Nucleotide cyclase"/>
    <property type="match status" value="1"/>
</dbReference>
<accession>A0A0J9BX13</accession>
<feature type="transmembrane region" description="Helical" evidence="1">
    <location>
        <begin position="12"/>
        <end position="29"/>
    </location>
</feature>
<reference evidence="3 4" key="1">
    <citation type="submission" date="2011-04" db="EMBL/GenBank/DDBJ databases">
        <title>The Genome Sequence of Clostridium citroniae WAL-19142.</title>
        <authorList>
            <consortium name="The Broad Institute Genome Sequencing Platform"/>
            <person name="Earl A."/>
            <person name="Ward D."/>
            <person name="Feldgarden M."/>
            <person name="Gevers D."/>
            <person name="Warren Y.A."/>
            <person name="Tyrrell K.L."/>
            <person name="Citron D.M."/>
            <person name="Goldstein E.J."/>
            <person name="Daigneault M."/>
            <person name="Allen-Vercoe E."/>
            <person name="Young S.K."/>
            <person name="Zeng Q."/>
            <person name="Gargeya S."/>
            <person name="Fitzgerald M."/>
            <person name="Haas B."/>
            <person name="Abouelleil A."/>
            <person name="Alvarado L."/>
            <person name="Arachchi H.M."/>
            <person name="Berlin A."/>
            <person name="Brown A."/>
            <person name="Chapman S.B."/>
            <person name="Chen Z."/>
            <person name="Dunbar C."/>
            <person name="Freedman E."/>
            <person name="Gearin G."/>
            <person name="Gellesch M."/>
            <person name="Goldberg J."/>
            <person name="Griggs A."/>
            <person name="Gujja S."/>
            <person name="Heilman E.R."/>
            <person name="Heiman D."/>
            <person name="Howarth C."/>
            <person name="Larson L."/>
            <person name="Lui A."/>
            <person name="MacDonald P.J."/>
            <person name="Mehta T."/>
            <person name="Montmayeur A."/>
            <person name="Murphy C."/>
            <person name="Neiman D."/>
            <person name="Pearson M."/>
            <person name="Priest M."/>
            <person name="Roberts A."/>
            <person name="Saif S."/>
            <person name="Shea T."/>
            <person name="Shenoy N."/>
            <person name="Sisk P."/>
            <person name="Stolte C."/>
            <person name="Sykes S."/>
            <person name="White J."/>
            <person name="Yandava C."/>
            <person name="Wortman J."/>
            <person name="Nusbaum C."/>
            <person name="Birren B."/>
        </authorList>
    </citation>
    <scope>NUCLEOTIDE SEQUENCE [LARGE SCALE GENOMIC DNA]</scope>
    <source>
        <strain evidence="3 4">WAL-19142</strain>
    </source>
</reference>
<proteinExistence type="predicted"/>
<dbReference type="PANTHER" id="PTHR45138:SF9">
    <property type="entry name" value="DIGUANYLATE CYCLASE DGCM-RELATED"/>
    <property type="match status" value="1"/>
</dbReference>
<name>A0A0J9BX13_9FIRM</name>
<keyword evidence="1" id="KW-0812">Transmembrane</keyword>
<dbReference type="InterPro" id="IPR029151">
    <property type="entry name" value="Sensor-like_sf"/>
</dbReference>
<dbReference type="PATRIC" id="fig|742734.4.peg.4509"/>